<evidence type="ECO:0000256" key="1">
    <source>
        <dbReference type="SAM" id="Phobius"/>
    </source>
</evidence>
<name>A0A857JCV1_9ALTE</name>
<accession>A0A857JCV1</accession>
<dbReference type="AlphaFoldDB" id="A0A857JCV1"/>
<dbReference type="Proteomes" id="UP000464524">
    <property type="component" value="Chromosome"/>
</dbReference>
<protein>
    <recommendedName>
        <fullName evidence="2">DUF2062 domain-containing protein</fullName>
    </recommendedName>
</protein>
<dbReference type="PANTHER" id="PTHR40547:SF1">
    <property type="entry name" value="SLL0298 PROTEIN"/>
    <property type="match status" value="1"/>
</dbReference>
<reference evidence="3 4" key="1">
    <citation type="submission" date="2019-12" db="EMBL/GenBank/DDBJ databases">
        <title>Genome sequencing and assembly of endphytes of Porphyra tenera.</title>
        <authorList>
            <person name="Park J.M."/>
            <person name="Shin R."/>
            <person name="Jo S.H."/>
        </authorList>
    </citation>
    <scope>NUCLEOTIDE SEQUENCE [LARGE SCALE GENOMIC DNA]</scope>
    <source>
        <strain evidence="3 4">GPM4</strain>
    </source>
</reference>
<proteinExistence type="predicted"/>
<keyword evidence="1" id="KW-0812">Transmembrane</keyword>
<dbReference type="EMBL" id="CP047656">
    <property type="protein sequence ID" value="QHJ09853.1"/>
    <property type="molecule type" value="Genomic_DNA"/>
</dbReference>
<feature type="transmembrane region" description="Helical" evidence="1">
    <location>
        <begin position="132"/>
        <end position="155"/>
    </location>
</feature>
<dbReference type="RefSeq" id="WP_160177807.1">
    <property type="nucleotide sequence ID" value="NZ_CP047656.1"/>
</dbReference>
<gene>
    <name evidence="3" type="ORF">FX988_00061</name>
</gene>
<dbReference type="PANTHER" id="PTHR40547">
    <property type="entry name" value="SLL0298 PROTEIN"/>
    <property type="match status" value="1"/>
</dbReference>
<organism evidence="3 4">
    <name type="scientific">Paraglaciecola mesophila</name>
    <dbReference type="NCBI Taxonomy" id="197222"/>
    <lineage>
        <taxon>Bacteria</taxon>
        <taxon>Pseudomonadati</taxon>
        <taxon>Pseudomonadota</taxon>
        <taxon>Gammaproteobacteria</taxon>
        <taxon>Alteromonadales</taxon>
        <taxon>Alteromonadaceae</taxon>
        <taxon>Paraglaciecola</taxon>
    </lineage>
</organism>
<sequence length="181" mass="20517">MLKKFIKRFLPDHHKIKKQKALKIFGTLLHDPNLWHLNRRSASGAFGIGLFFAFWPVPFQMWLSAGAAIPLRVNLPLSVATVWITNPFTMPPIFYGAYLVGATILGTDTQAFHFQLSWDWVVQSLETIGPAFLLGCGVCSVFFGLAGYFGLNYIWRWSVVKAWQLRQAKYAAKKAKLKSPQ</sequence>
<feature type="domain" description="DUF2062" evidence="2">
    <location>
        <begin position="23"/>
        <end position="164"/>
    </location>
</feature>
<evidence type="ECO:0000259" key="2">
    <source>
        <dbReference type="Pfam" id="PF09835"/>
    </source>
</evidence>
<evidence type="ECO:0000313" key="4">
    <source>
        <dbReference type="Proteomes" id="UP000464524"/>
    </source>
</evidence>
<dbReference type="OrthoDB" id="9786029at2"/>
<keyword evidence="4" id="KW-1185">Reference proteome</keyword>
<evidence type="ECO:0000313" key="3">
    <source>
        <dbReference type="EMBL" id="QHJ09853.1"/>
    </source>
</evidence>
<dbReference type="InterPro" id="IPR018639">
    <property type="entry name" value="DUF2062"/>
</dbReference>
<keyword evidence="1" id="KW-0472">Membrane</keyword>
<keyword evidence="1" id="KW-1133">Transmembrane helix</keyword>
<feature type="transmembrane region" description="Helical" evidence="1">
    <location>
        <begin position="44"/>
        <end position="63"/>
    </location>
</feature>
<dbReference type="Pfam" id="PF09835">
    <property type="entry name" value="DUF2062"/>
    <property type="match status" value="1"/>
</dbReference>
<dbReference type="KEGG" id="pmes:FX988_00061"/>